<dbReference type="InterPro" id="IPR003439">
    <property type="entry name" value="ABC_transporter-like_ATP-bd"/>
</dbReference>
<sequence>MPNVKRLYLKLLLQERKMALLGIILAVLTAYSGIALLAVSGWFISAAALAGLSAVAAHAFNFFAPGAIVRGLSISRTAGRYGERLSSHEATFRIISHLRANLFRLISRMSWSEQQLNRHETSSRLLQDIQNIEAIYLSAILPAAVSFLVMIAYLITLYIVLPSLLPWVIVPLLFATFVMPWLYSHRVLASETKLHQQHSQQWLSASALLSCMRTLTLFERLRDSGHFLQQQAQETDQEEATAVQRQQAVLLLTQLILIIMTVLVFWQGLLAFQHEQLDGAYAFMLLLLTLGSAEVLLSNCPALANLGLGLAALGRLQHSLIATPEQPDTRHFNHTSSPKLSVQINHLEYSYPQQHRPVFEQFNAQIKGPGWVWLSGHSGVGKSTLLALIYGQLKAKNGTIDVNGISAEQIRLMPQRIDILRTTLRDNLTLNLTINEPALWHALQLVELDHWAKRLPQGLDTWLGEGEWQPSGGERKRIGLARLILQDPKLILLDEPTAGLDSALAEKIYRELRTHWSDKIIICSSHELHFTATQDQSIELTAG</sequence>
<accession>A0ABU9TP21</accession>
<dbReference type="SMART" id="SM00382">
    <property type="entry name" value="AAA"/>
    <property type="match status" value="1"/>
</dbReference>
<evidence type="ECO:0000256" key="7">
    <source>
        <dbReference type="SAM" id="Phobius"/>
    </source>
</evidence>
<keyword evidence="3" id="KW-0547">Nucleotide-binding</keyword>
<dbReference type="RefSeq" id="WP_342853628.1">
    <property type="nucleotide sequence ID" value="NZ_JBBMRA010000001.1"/>
</dbReference>
<evidence type="ECO:0000313" key="11">
    <source>
        <dbReference type="Proteomes" id="UP001449225"/>
    </source>
</evidence>
<feature type="domain" description="ABC transporter" evidence="8">
    <location>
        <begin position="342"/>
        <end position="543"/>
    </location>
</feature>
<dbReference type="PANTHER" id="PTHR24221">
    <property type="entry name" value="ATP-BINDING CASSETTE SUB-FAMILY B"/>
    <property type="match status" value="1"/>
</dbReference>
<dbReference type="EMBL" id="JBBMRA010000001">
    <property type="protein sequence ID" value="MEM5535278.1"/>
    <property type="molecule type" value="Genomic_DNA"/>
</dbReference>
<evidence type="ECO:0000259" key="8">
    <source>
        <dbReference type="PROSITE" id="PS50893"/>
    </source>
</evidence>
<comment type="caution">
    <text evidence="10">The sequence shown here is derived from an EMBL/GenBank/DDBJ whole genome shotgun (WGS) entry which is preliminary data.</text>
</comment>
<feature type="transmembrane region" description="Helical" evidence="7">
    <location>
        <begin position="134"/>
        <end position="158"/>
    </location>
</feature>
<keyword evidence="2 7" id="KW-0812">Transmembrane</keyword>
<keyword evidence="4 10" id="KW-0067">ATP-binding</keyword>
<dbReference type="Proteomes" id="UP001449225">
    <property type="component" value="Unassembled WGS sequence"/>
</dbReference>
<evidence type="ECO:0000256" key="5">
    <source>
        <dbReference type="ARBA" id="ARBA00022989"/>
    </source>
</evidence>
<dbReference type="InterPro" id="IPR027417">
    <property type="entry name" value="P-loop_NTPase"/>
</dbReference>
<evidence type="ECO:0000313" key="10">
    <source>
        <dbReference type="EMBL" id="MEM5535278.1"/>
    </source>
</evidence>
<keyword evidence="11" id="KW-1185">Reference proteome</keyword>
<proteinExistence type="predicted"/>
<dbReference type="InterPro" id="IPR039421">
    <property type="entry name" value="Type_1_exporter"/>
</dbReference>
<dbReference type="PROSITE" id="PS50929">
    <property type="entry name" value="ABC_TM1F"/>
    <property type="match status" value="1"/>
</dbReference>
<gene>
    <name evidence="10" type="ORF">WNY58_02625</name>
</gene>
<comment type="subcellular location">
    <subcellularLocation>
        <location evidence="1">Cell membrane</location>
        <topology evidence="1">Multi-pass membrane protein</topology>
    </subcellularLocation>
</comment>
<dbReference type="Gene3D" id="3.40.50.300">
    <property type="entry name" value="P-loop containing nucleotide triphosphate hydrolases"/>
    <property type="match status" value="1"/>
</dbReference>
<dbReference type="InterPro" id="IPR003593">
    <property type="entry name" value="AAA+_ATPase"/>
</dbReference>
<feature type="transmembrane region" description="Helical" evidence="7">
    <location>
        <begin position="50"/>
        <end position="72"/>
    </location>
</feature>
<keyword evidence="6 7" id="KW-0472">Membrane</keyword>
<name>A0ABU9TP21_9GAMM</name>
<protein>
    <submittedName>
        <fullName evidence="10">ATP-binding cassette domain-containing protein</fullName>
    </submittedName>
</protein>
<evidence type="ECO:0000256" key="3">
    <source>
        <dbReference type="ARBA" id="ARBA00022741"/>
    </source>
</evidence>
<keyword evidence="5 7" id="KW-1133">Transmembrane helix</keyword>
<dbReference type="PROSITE" id="PS50893">
    <property type="entry name" value="ABC_TRANSPORTER_2"/>
    <property type="match status" value="1"/>
</dbReference>
<dbReference type="InterPro" id="IPR036640">
    <property type="entry name" value="ABC1_TM_sf"/>
</dbReference>
<evidence type="ECO:0000256" key="1">
    <source>
        <dbReference type="ARBA" id="ARBA00004651"/>
    </source>
</evidence>
<evidence type="ECO:0000259" key="9">
    <source>
        <dbReference type="PROSITE" id="PS50929"/>
    </source>
</evidence>
<feature type="domain" description="ABC transmembrane type-1" evidence="9">
    <location>
        <begin position="20"/>
        <end position="290"/>
    </location>
</feature>
<feature type="transmembrane region" description="Helical" evidence="7">
    <location>
        <begin position="248"/>
        <end position="267"/>
    </location>
</feature>
<dbReference type="InterPro" id="IPR011527">
    <property type="entry name" value="ABC1_TM_dom"/>
</dbReference>
<dbReference type="SUPFAM" id="SSF90123">
    <property type="entry name" value="ABC transporter transmembrane region"/>
    <property type="match status" value="1"/>
</dbReference>
<dbReference type="GO" id="GO:0005524">
    <property type="term" value="F:ATP binding"/>
    <property type="evidence" value="ECO:0007669"/>
    <property type="project" value="UniProtKB-KW"/>
</dbReference>
<evidence type="ECO:0000256" key="2">
    <source>
        <dbReference type="ARBA" id="ARBA00022692"/>
    </source>
</evidence>
<organism evidence="10 11">
    <name type="scientific">Neptuniibacter pectenicola</name>
    <dbReference type="NCBI Taxonomy" id="1806669"/>
    <lineage>
        <taxon>Bacteria</taxon>
        <taxon>Pseudomonadati</taxon>
        <taxon>Pseudomonadota</taxon>
        <taxon>Gammaproteobacteria</taxon>
        <taxon>Oceanospirillales</taxon>
        <taxon>Oceanospirillaceae</taxon>
        <taxon>Neptuniibacter</taxon>
    </lineage>
</organism>
<evidence type="ECO:0000256" key="4">
    <source>
        <dbReference type="ARBA" id="ARBA00022840"/>
    </source>
</evidence>
<feature type="transmembrane region" description="Helical" evidence="7">
    <location>
        <begin position="164"/>
        <end position="183"/>
    </location>
</feature>
<dbReference type="PANTHER" id="PTHR24221:SF653">
    <property type="entry name" value="TRANSPORT ATP-BINDING PROTEIN CYDC"/>
    <property type="match status" value="1"/>
</dbReference>
<dbReference type="Pfam" id="PF00005">
    <property type="entry name" value="ABC_tran"/>
    <property type="match status" value="1"/>
</dbReference>
<dbReference type="Gene3D" id="1.20.1560.10">
    <property type="entry name" value="ABC transporter type 1, transmembrane domain"/>
    <property type="match status" value="1"/>
</dbReference>
<feature type="transmembrane region" description="Helical" evidence="7">
    <location>
        <begin position="20"/>
        <end position="44"/>
    </location>
</feature>
<evidence type="ECO:0000256" key="6">
    <source>
        <dbReference type="ARBA" id="ARBA00023136"/>
    </source>
</evidence>
<dbReference type="SUPFAM" id="SSF52540">
    <property type="entry name" value="P-loop containing nucleoside triphosphate hydrolases"/>
    <property type="match status" value="1"/>
</dbReference>
<reference evidence="10 11" key="1">
    <citation type="submission" date="2024-03" db="EMBL/GenBank/DDBJ databases">
        <title>Community enrichment and isolation of bacterial strains for fucoidan degradation.</title>
        <authorList>
            <person name="Sichert A."/>
        </authorList>
    </citation>
    <scope>NUCLEOTIDE SEQUENCE [LARGE SCALE GENOMIC DNA]</scope>
    <source>
        <strain evidence="10 11">AS76</strain>
    </source>
</reference>